<dbReference type="EMBL" id="CP001857">
    <property type="protein sequence ID" value="ADB57278.1"/>
    <property type="molecule type" value="Genomic_DNA"/>
</dbReference>
<dbReference type="STRING" id="572546.Arcpr_0207"/>
<dbReference type="KEGG" id="apo:Arcpr_0207"/>
<dbReference type="InterPro" id="IPR027795">
    <property type="entry name" value="CASTOR_ACT_dom"/>
</dbReference>
<sequence length="124" mass="14257">MIEFVGEEIEIHPERFAVVKLRSLPDVNYVAVVRNKYYEVVMPEKELVKLEKFVECETGYRLITLDINVPLDVVGYISKVSSALANAKVPILILSLYTDRILVKEEFLDKALSVLKELGFKVRR</sequence>
<feature type="domain" description="CASTOR ACT" evidence="1">
    <location>
        <begin position="57"/>
        <end position="117"/>
    </location>
</feature>
<dbReference type="GeneID" id="8738857"/>
<dbReference type="AlphaFoldDB" id="D2RG53"/>
<keyword evidence="3" id="KW-1185">Reference proteome</keyword>
<dbReference type="Gene3D" id="3.30.2130.10">
    <property type="entry name" value="VC0802-like"/>
    <property type="match status" value="1"/>
</dbReference>
<dbReference type="Proteomes" id="UP000001901">
    <property type="component" value="Chromosome"/>
</dbReference>
<dbReference type="Pfam" id="PF13840">
    <property type="entry name" value="ACT_7"/>
    <property type="match status" value="1"/>
</dbReference>
<name>D2RG53_ARCPA</name>
<dbReference type="HOGENOM" id="CLU_130568_2_0_2"/>
<dbReference type="PaxDb" id="572546-Arcpr_0207"/>
<accession>D2RG53</accession>
<dbReference type="SUPFAM" id="SSF55021">
    <property type="entry name" value="ACT-like"/>
    <property type="match status" value="1"/>
</dbReference>
<gene>
    <name evidence="2" type="ordered locus">Arcpr_0207</name>
</gene>
<evidence type="ECO:0000259" key="1">
    <source>
        <dbReference type="Pfam" id="PF13840"/>
    </source>
</evidence>
<evidence type="ECO:0000313" key="2">
    <source>
        <dbReference type="EMBL" id="ADB57278.1"/>
    </source>
</evidence>
<evidence type="ECO:0000313" key="3">
    <source>
        <dbReference type="Proteomes" id="UP000001901"/>
    </source>
</evidence>
<dbReference type="eggNOG" id="arCOG05233">
    <property type="taxonomic scope" value="Archaea"/>
</dbReference>
<protein>
    <recommendedName>
        <fullName evidence="1">CASTOR ACT domain-containing protein</fullName>
    </recommendedName>
</protein>
<reference evidence="2 3" key="1">
    <citation type="journal article" date="2010" name="Stand. Genomic Sci.">
        <title>Complete genome sequence of Archaeoglobus profundus type strain (AV18).</title>
        <authorList>
            <person name="von Jan M."/>
            <person name="Lapidus A."/>
            <person name="Del Rio T.G."/>
            <person name="Copeland A."/>
            <person name="Tice H."/>
            <person name="Cheng J.F."/>
            <person name="Lucas S."/>
            <person name="Chen F."/>
            <person name="Nolan M."/>
            <person name="Goodwin L."/>
            <person name="Han C."/>
            <person name="Pitluck S."/>
            <person name="Liolios K."/>
            <person name="Ivanova N."/>
            <person name="Mavromatis K."/>
            <person name="Ovchinnikova G."/>
            <person name="Chertkov O."/>
            <person name="Pati A."/>
            <person name="Chen A."/>
            <person name="Palaniappan K."/>
            <person name="Land M."/>
            <person name="Hauser L."/>
            <person name="Chang Y.J."/>
            <person name="Jeffries C.D."/>
            <person name="Saunders E."/>
            <person name="Brettin T."/>
            <person name="Detter J.C."/>
            <person name="Chain P."/>
            <person name="Eichinger K."/>
            <person name="Huber H."/>
            <person name="Spring S."/>
            <person name="Rohde M."/>
            <person name="Goker M."/>
            <person name="Wirth R."/>
            <person name="Woyke T."/>
            <person name="Bristow J."/>
            <person name="Eisen J.A."/>
            <person name="Markowitz V."/>
            <person name="Hugenholtz P."/>
            <person name="Kyrpides N.C."/>
            <person name="Klenk H.P."/>
        </authorList>
    </citation>
    <scope>NUCLEOTIDE SEQUENCE [LARGE SCALE GENOMIC DNA]</scope>
    <source>
        <strain evidence="3">DSM 5631 / JCM 9629 / NBRC 100127 / Av18</strain>
    </source>
</reference>
<dbReference type="RefSeq" id="WP_012939614.1">
    <property type="nucleotide sequence ID" value="NC_013741.1"/>
</dbReference>
<organism evidence="2 3">
    <name type="scientific">Archaeoglobus profundus (strain DSM 5631 / JCM 9629 / NBRC 100127 / Av18)</name>
    <dbReference type="NCBI Taxonomy" id="572546"/>
    <lineage>
        <taxon>Archaea</taxon>
        <taxon>Methanobacteriati</taxon>
        <taxon>Methanobacteriota</taxon>
        <taxon>Archaeoglobi</taxon>
        <taxon>Archaeoglobales</taxon>
        <taxon>Archaeoglobaceae</taxon>
        <taxon>Archaeoglobus</taxon>
    </lineage>
</organism>
<dbReference type="InterPro" id="IPR045865">
    <property type="entry name" value="ACT-like_dom_sf"/>
</dbReference>
<proteinExistence type="predicted"/>